<evidence type="ECO:0000256" key="3">
    <source>
        <dbReference type="ARBA" id="ARBA00019615"/>
    </source>
</evidence>
<gene>
    <name evidence="10" type="ORF">BZ3500_MVSOF-1268-A1-R1_CHR3-2G06365</name>
</gene>
<feature type="region of interest" description="Disordered" evidence="9">
    <location>
        <begin position="1"/>
        <end position="41"/>
    </location>
</feature>
<dbReference type="PANTHER" id="PTHR28270:SF1">
    <property type="entry name" value="MEDIATOR OF RNA POLYMERASE II TRANSCRIPTION SUBUNIT 19"/>
    <property type="match status" value="1"/>
</dbReference>
<feature type="region of interest" description="Disordered" evidence="9">
    <location>
        <begin position="143"/>
        <end position="168"/>
    </location>
</feature>
<reference evidence="11" key="1">
    <citation type="submission" date="2016-10" db="EMBL/GenBank/DDBJ databases">
        <authorList>
            <person name="Jeantristanb JTB J.-T."/>
            <person name="Ricardo R."/>
        </authorList>
    </citation>
    <scope>NUCLEOTIDE SEQUENCE [LARGE SCALE GENOMIC DNA]</scope>
</reference>
<evidence type="ECO:0000256" key="1">
    <source>
        <dbReference type="ARBA" id="ARBA00004123"/>
    </source>
</evidence>
<evidence type="ECO:0000256" key="7">
    <source>
        <dbReference type="ARBA" id="ARBA00023242"/>
    </source>
</evidence>
<evidence type="ECO:0000256" key="9">
    <source>
        <dbReference type="SAM" id="MobiDB-lite"/>
    </source>
</evidence>
<evidence type="ECO:0000313" key="11">
    <source>
        <dbReference type="Proteomes" id="UP000249723"/>
    </source>
</evidence>
<feature type="compositionally biased region" description="Gly residues" evidence="9">
    <location>
        <begin position="257"/>
        <end position="268"/>
    </location>
</feature>
<keyword evidence="4" id="KW-0805">Transcription regulation</keyword>
<keyword evidence="11" id="KW-1185">Reference proteome</keyword>
<feature type="compositionally biased region" description="Low complexity" evidence="9">
    <location>
        <begin position="86"/>
        <end position="106"/>
    </location>
</feature>
<evidence type="ECO:0000256" key="4">
    <source>
        <dbReference type="ARBA" id="ARBA00023015"/>
    </source>
</evidence>
<sequence length="301" mass="31548">MEAGPSRPLGPIASTSTSTSTLSSSLNGGAEVSTTATATTTGRDLASVLIAPSNMTPSPLSGSRDLISLFHLEPLYDTHLRPFLPPDTTSTGPNNSTTSDPNTPNPIHNNGKGKQSLVVDPAPSRIGISFGGIKLGALAPGALNGSGNDGKQGHTTQQQQRQHKPEKEKTYLYLVADIPGRNAIRKDSYLKHLILNPDSPAVDLRALDEDVLRDAFTLKPGTIPGFDALVWENDTEVQGGPVNKKKKKKRQRESEAGGSGSGGGGGGNVVTLTATGMTLNLSGTTNTSEDDHRKKKKLKQG</sequence>
<dbReference type="AlphaFoldDB" id="A0A2X0KWH6"/>
<accession>A0A2X0KWH6</accession>
<dbReference type="STRING" id="289078.A0A2X0KWH6"/>
<dbReference type="Proteomes" id="UP000249723">
    <property type="component" value="Unassembled WGS sequence"/>
</dbReference>
<evidence type="ECO:0000256" key="6">
    <source>
        <dbReference type="ARBA" id="ARBA00023163"/>
    </source>
</evidence>
<comment type="subcellular location">
    <subcellularLocation>
        <location evidence="1">Nucleus</location>
    </subcellularLocation>
</comment>
<dbReference type="OrthoDB" id="2160599at2759"/>
<evidence type="ECO:0000256" key="8">
    <source>
        <dbReference type="ARBA" id="ARBA00032018"/>
    </source>
</evidence>
<dbReference type="GO" id="GO:0006357">
    <property type="term" value="P:regulation of transcription by RNA polymerase II"/>
    <property type="evidence" value="ECO:0007669"/>
    <property type="project" value="InterPro"/>
</dbReference>
<proteinExistence type="inferred from homology"/>
<name>A0A2X0KWH6_9BASI</name>
<dbReference type="PANTHER" id="PTHR28270">
    <property type="entry name" value="MEDIATOR OF RNA POLYMERASE II TRANSCRIPTION SUBUNIT 19"/>
    <property type="match status" value="1"/>
</dbReference>
<evidence type="ECO:0000313" key="10">
    <source>
        <dbReference type="EMBL" id="SCZ98432.1"/>
    </source>
</evidence>
<feature type="region of interest" description="Disordered" evidence="9">
    <location>
        <begin position="238"/>
        <end position="301"/>
    </location>
</feature>
<keyword evidence="6" id="KW-0804">Transcription</keyword>
<keyword evidence="5" id="KW-0010">Activator</keyword>
<protein>
    <recommendedName>
        <fullName evidence="3">Mediator of RNA polymerase II transcription subunit 19</fullName>
    </recommendedName>
    <alternativeName>
        <fullName evidence="8">Mediator complex subunit 19</fullName>
    </alternativeName>
</protein>
<feature type="compositionally biased region" description="Low complexity" evidence="9">
    <location>
        <begin position="14"/>
        <end position="26"/>
    </location>
</feature>
<evidence type="ECO:0000256" key="5">
    <source>
        <dbReference type="ARBA" id="ARBA00023159"/>
    </source>
</evidence>
<dbReference type="GO" id="GO:0070847">
    <property type="term" value="C:core mediator complex"/>
    <property type="evidence" value="ECO:0007669"/>
    <property type="project" value="TreeGrafter"/>
</dbReference>
<dbReference type="EMBL" id="FMWP01000095">
    <property type="protein sequence ID" value="SCZ98432.1"/>
    <property type="molecule type" value="Genomic_DNA"/>
</dbReference>
<keyword evidence="7" id="KW-0539">Nucleus</keyword>
<organism evidence="10 11">
    <name type="scientific">Microbotryum saponariae</name>
    <dbReference type="NCBI Taxonomy" id="289078"/>
    <lineage>
        <taxon>Eukaryota</taxon>
        <taxon>Fungi</taxon>
        <taxon>Dikarya</taxon>
        <taxon>Basidiomycota</taxon>
        <taxon>Pucciniomycotina</taxon>
        <taxon>Microbotryomycetes</taxon>
        <taxon>Microbotryales</taxon>
        <taxon>Microbotryaceae</taxon>
        <taxon>Microbotryum</taxon>
    </lineage>
</organism>
<dbReference type="GO" id="GO:0016592">
    <property type="term" value="C:mediator complex"/>
    <property type="evidence" value="ECO:0007669"/>
    <property type="project" value="InterPro"/>
</dbReference>
<evidence type="ECO:0000256" key="2">
    <source>
        <dbReference type="ARBA" id="ARBA00009259"/>
    </source>
</evidence>
<comment type="similarity">
    <text evidence="2">Belongs to the Mediator complex subunit 19 family.</text>
</comment>
<feature type="compositionally biased region" description="Polar residues" evidence="9">
    <location>
        <begin position="270"/>
        <end position="287"/>
    </location>
</feature>
<dbReference type="GO" id="GO:0003712">
    <property type="term" value="F:transcription coregulator activity"/>
    <property type="evidence" value="ECO:0007669"/>
    <property type="project" value="InterPro"/>
</dbReference>
<dbReference type="InterPro" id="IPR013942">
    <property type="entry name" value="Mediator_Med19_fun"/>
</dbReference>
<feature type="region of interest" description="Disordered" evidence="9">
    <location>
        <begin position="81"/>
        <end position="119"/>
    </location>
</feature>